<dbReference type="GO" id="GO:0015093">
    <property type="term" value="F:ferrous iron transmembrane transporter activity"/>
    <property type="evidence" value="ECO:0007669"/>
    <property type="project" value="TreeGrafter"/>
</dbReference>
<evidence type="ECO:0000256" key="1">
    <source>
        <dbReference type="ARBA" id="ARBA00004141"/>
    </source>
</evidence>
<dbReference type="GO" id="GO:0005886">
    <property type="term" value="C:plasma membrane"/>
    <property type="evidence" value="ECO:0007669"/>
    <property type="project" value="TreeGrafter"/>
</dbReference>
<dbReference type="InterPro" id="IPR050291">
    <property type="entry name" value="CDF_Transporter"/>
</dbReference>
<evidence type="ECO:0000256" key="6">
    <source>
        <dbReference type="ARBA" id="ARBA00023136"/>
    </source>
</evidence>
<feature type="transmembrane region" description="Helical" evidence="7">
    <location>
        <begin position="191"/>
        <end position="211"/>
    </location>
</feature>
<dbReference type="InterPro" id="IPR002524">
    <property type="entry name" value="Cation_efflux"/>
</dbReference>
<accession>A0A1M3KWU1</accession>
<evidence type="ECO:0000256" key="7">
    <source>
        <dbReference type="SAM" id="Phobius"/>
    </source>
</evidence>
<dbReference type="Gene3D" id="1.20.1510.10">
    <property type="entry name" value="Cation efflux protein transmembrane domain"/>
    <property type="match status" value="1"/>
</dbReference>
<evidence type="ECO:0000313" key="10">
    <source>
        <dbReference type="EMBL" id="OJX56906.1"/>
    </source>
</evidence>
<dbReference type="InterPro" id="IPR027470">
    <property type="entry name" value="Cation_efflux_CTD"/>
</dbReference>
<dbReference type="InterPro" id="IPR036837">
    <property type="entry name" value="Cation_efflux_CTD_sf"/>
</dbReference>
<comment type="subcellular location">
    <subcellularLocation>
        <location evidence="1">Membrane</location>
        <topology evidence="1">Multi-pass membrane protein</topology>
    </subcellularLocation>
</comment>
<dbReference type="InterPro" id="IPR058533">
    <property type="entry name" value="Cation_efflux_TM"/>
</dbReference>
<dbReference type="GO" id="GO:0015086">
    <property type="term" value="F:cadmium ion transmembrane transporter activity"/>
    <property type="evidence" value="ECO:0007669"/>
    <property type="project" value="TreeGrafter"/>
</dbReference>
<organism evidence="10">
    <name type="scientific">Candidatus Kapaibacterium thiocyanatum</name>
    <dbReference type="NCBI Taxonomy" id="1895771"/>
    <lineage>
        <taxon>Bacteria</taxon>
        <taxon>Pseudomonadati</taxon>
        <taxon>Candidatus Kapaibacteriota</taxon>
        <taxon>Candidatus Kapaibacteriia</taxon>
        <taxon>Candidatus Kapaibacteriales</taxon>
        <taxon>Candidatus Kapaibacteriaceae</taxon>
        <taxon>Candidatus Kapaibacterium</taxon>
    </lineage>
</organism>
<keyword evidence="4 7" id="KW-0812">Transmembrane</keyword>
<evidence type="ECO:0000256" key="3">
    <source>
        <dbReference type="ARBA" id="ARBA00022448"/>
    </source>
</evidence>
<dbReference type="Proteomes" id="UP000184233">
    <property type="component" value="Unassembled WGS sequence"/>
</dbReference>
<feature type="transmembrane region" description="Helical" evidence="7">
    <location>
        <begin position="93"/>
        <end position="114"/>
    </location>
</feature>
<evidence type="ECO:0000256" key="5">
    <source>
        <dbReference type="ARBA" id="ARBA00022989"/>
    </source>
</evidence>
<dbReference type="GO" id="GO:0015341">
    <property type="term" value="F:zinc efflux antiporter activity"/>
    <property type="evidence" value="ECO:0007669"/>
    <property type="project" value="TreeGrafter"/>
</dbReference>
<evidence type="ECO:0000259" key="8">
    <source>
        <dbReference type="Pfam" id="PF01545"/>
    </source>
</evidence>
<reference evidence="10" key="1">
    <citation type="submission" date="2016-09" db="EMBL/GenBank/DDBJ databases">
        <title>Genome-resolved meta-omics ties microbial dynamics to process performance in biotechnology for thiocyanate degradation.</title>
        <authorList>
            <person name="Kantor R.S."/>
            <person name="Huddy R.J."/>
            <person name="Iyer R."/>
            <person name="Thomas B.C."/>
            <person name="Brown C.T."/>
            <person name="Anantharaman K."/>
            <person name="Tringe S."/>
            <person name="Hettich R.L."/>
            <person name="Harrison S.T."/>
            <person name="Banfield J.F."/>
        </authorList>
    </citation>
    <scope>NUCLEOTIDE SEQUENCE [LARGE SCALE GENOMIC DNA]</scope>
    <source>
        <strain evidence="10">59-99</strain>
    </source>
</reference>
<feature type="transmembrane region" description="Helical" evidence="7">
    <location>
        <begin position="126"/>
        <end position="144"/>
    </location>
</feature>
<evidence type="ECO:0000256" key="2">
    <source>
        <dbReference type="ARBA" id="ARBA00008114"/>
    </source>
</evidence>
<feature type="transmembrane region" description="Helical" evidence="7">
    <location>
        <begin position="165"/>
        <end position="185"/>
    </location>
</feature>
<feature type="domain" description="Cation efflux protein cytoplasmic" evidence="9">
    <location>
        <begin position="231"/>
        <end position="298"/>
    </location>
</feature>
<evidence type="ECO:0000259" key="9">
    <source>
        <dbReference type="Pfam" id="PF16916"/>
    </source>
</evidence>
<keyword evidence="6 7" id="KW-0472">Membrane</keyword>
<keyword evidence="5 7" id="KW-1133">Transmembrane helix</keyword>
<feature type="transmembrane region" description="Helical" evidence="7">
    <location>
        <begin position="21"/>
        <end position="44"/>
    </location>
</feature>
<dbReference type="STRING" id="1895771.BGO89_10300"/>
<comment type="similarity">
    <text evidence="2">Belongs to the cation diffusion facilitator (CDF) transporter (TC 2.A.4) family.</text>
</comment>
<dbReference type="Gene3D" id="3.30.70.1350">
    <property type="entry name" value="Cation efflux protein, cytoplasmic domain"/>
    <property type="match status" value="1"/>
</dbReference>
<protein>
    <submittedName>
        <fullName evidence="10">Uncharacterized protein</fullName>
    </submittedName>
</protein>
<name>A0A1M3KWU1_9BACT</name>
<dbReference type="PANTHER" id="PTHR43840">
    <property type="entry name" value="MITOCHONDRIAL METAL TRANSPORTER 1-RELATED"/>
    <property type="match status" value="1"/>
</dbReference>
<dbReference type="PANTHER" id="PTHR43840:SF15">
    <property type="entry name" value="MITOCHONDRIAL METAL TRANSPORTER 1-RELATED"/>
    <property type="match status" value="1"/>
</dbReference>
<dbReference type="NCBIfam" id="TIGR01297">
    <property type="entry name" value="CDF"/>
    <property type="match status" value="1"/>
</dbReference>
<feature type="domain" description="Cation efflux protein transmembrane" evidence="8">
    <location>
        <begin position="26"/>
        <end position="226"/>
    </location>
</feature>
<dbReference type="AlphaFoldDB" id="A0A1M3KWU1"/>
<dbReference type="SUPFAM" id="SSF160240">
    <property type="entry name" value="Cation efflux protein cytoplasmic domain-like"/>
    <property type="match status" value="1"/>
</dbReference>
<comment type="caution">
    <text evidence="10">The sequence shown here is derived from an EMBL/GenBank/DDBJ whole genome shotgun (WGS) entry which is preliminary data.</text>
</comment>
<feature type="transmembrane region" description="Helical" evidence="7">
    <location>
        <begin position="56"/>
        <end position="72"/>
    </location>
</feature>
<evidence type="ECO:0000256" key="4">
    <source>
        <dbReference type="ARBA" id="ARBA00022692"/>
    </source>
</evidence>
<sequence>MFAWLSTARRRLRSLFRRQSAEYASVVSLMACMILALGSIVLGLVQHSLIMQTNGYLTLIDIGNSLLFLAAVQRSMRRPDLTFNYGYGKYESLAILVSANLLLVLTVFTLGEAFSLFQRPPEMRNNIILVVWSVISFIVMRWTARLLERYAQRYHMPMLHYDAELWRVDSFVEIGVVVGLGASAALHGIKWFGVAAVLDSVVSIALILVTLKVPLQHGREAFRQLLDRTLPDEMQYEILAIIAENFTRMCEFRSVHTRQSGKDIFIEIDLVMPYDYTLQQLYELEKQILDALHARFPTAIPRVYVTPCDGSCELHGTSTCPIKRSLAAPPSTP</sequence>
<dbReference type="InterPro" id="IPR027469">
    <property type="entry name" value="Cation_efflux_TMD_sf"/>
</dbReference>
<proteinExistence type="inferred from homology"/>
<keyword evidence="3" id="KW-0813">Transport</keyword>
<dbReference type="EMBL" id="MKVH01000024">
    <property type="protein sequence ID" value="OJX56906.1"/>
    <property type="molecule type" value="Genomic_DNA"/>
</dbReference>
<dbReference type="Pfam" id="PF16916">
    <property type="entry name" value="ZT_dimer"/>
    <property type="match status" value="1"/>
</dbReference>
<dbReference type="SUPFAM" id="SSF161111">
    <property type="entry name" value="Cation efflux protein transmembrane domain-like"/>
    <property type="match status" value="1"/>
</dbReference>
<dbReference type="GO" id="GO:0006882">
    <property type="term" value="P:intracellular zinc ion homeostasis"/>
    <property type="evidence" value="ECO:0007669"/>
    <property type="project" value="TreeGrafter"/>
</dbReference>
<dbReference type="Pfam" id="PF01545">
    <property type="entry name" value="Cation_efflux"/>
    <property type="match status" value="1"/>
</dbReference>
<gene>
    <name evidence="10" type="ORF">BGO89_10300</name>
</gene>